<keyword evidence="2" id="KW-1185">Reference proteome</keyword>
<dbReference type="Proteomes" id="UP000029095">
    <property type="component" value="Unassembled WGS sequence"/>
</dbReference>
<comment type="caution">
    <text evidence="1">The sequence shown here is derived from an EMBL/GenBank/DDBJ whole genome shotgun (WGS) entry which is preliminary data.</text>
</comment>
<dbReference type="EMBL" id="JNFQ01000002">
    <property type="protein sequence ID" value="KFG73373.1"/>
    <property type="molecule type" value="Genomic_DNA"/>
</dbReference>
<name>A0A086MWV5_9ACTN</name>
<evidence type="ECO:0000313" key="2">
    <source>
        <dbReference type="Proteomes" id="UP000029095"/>
    </source>
</evidence>
<reference evidence="1 2" key="1">
    <citation type="submission" date="2014-05" db="EMBL/GenBank/DDBJ databases">
        <title>Complete genome sequence of the Streptomyces mutabilis TRM45540.</title>
        <authorList>
            <person name="Luo X."/>
            <person name="Zhang L."/>
        </authorList>
    </citation>
    <scope>NUCLEOTIDE SEQUENCE [LARGE SCALE GENOMIC DNA]</scope>
    <source>
        <strain evidence="1 2">TRM45540</strain>
    </source>
</reference>
<evidence type="ECO:0000313" key="1">
    <source>
        <dbReference type="EMBL" id="KFG73373.1"/>
    </source>
</evidence>
<accession>A0A086MWV5</accession>
<gene>
    <name evidence="1" type="ORF">FM21_21415</name>
</gene>
<dbReference type="HOGENOM" id="CLU_2774219_0_0_11"/>
<sequence length="69" mass="7947">MEKVDPRGSASPPVIAVAAGDCVATDLISFDERDERRATIRLDRDHRILDCDRTYSAVVESWRCDRRRR</sequence>
<protein>
    <submittedName>
        <fullName evidence="1">Uncharacterized protein</fullName>
    </submittedName>
</protein>
<organism evidence="1 2">
    <name type="scientific">Streptomyces mutabilis</name>
    <dbReference type="NCBI Taxonomy" id="67332"/>
    <lineage>
        <taxon>Bacteria</taxon>
        <taxon>Bacillati</taxon>
        <taxon>Actinomycetota</taxon>
        <taxon>Actinomycetes</taxon>
        <taxon>Kitasatosporales</taxon>
        <taxon>Streptomycetaceae</taxon>
        <taxon>Streptomyces</taxon>
    </lineage>
</organism>
<dbReference type="RefSeq" id="WP_043379224.1">
    <property type="nucleotide sequence ID" value="NZ_KN039947.1"/>
</dbReference>
<proteinExistence type="predicted"/>
<dbReference type="AlphaFoldDB" id="A0A086MWV5"/>